<dbReference type="InterPro" id="IPR003871">
    <property type="entry name" value="RFA1B/D_OB_1st"/>
</dbReference>
<dbReference type="Proteomes" id="UP000266723">
    <property type="component" value="Unassembled WGS sequence"/>
</dbReference>
<feature type="domain" description="Replication protein A 70 kDa DNA-binding subunit B/D first OB fold" evidence="1">
    <location>
        <begin position="4"/>
        <end position="77"/>
    </location>
</feature>
<reference evidence="2 3" key="1">
    <citation type="journal article" date="2020" name="BMC Genomics">
        <title>Intraspecific diversification of the crop wild relative Brassica cretica Lam. using demographic model selection.</title>
        <authorList>
            <person name="Kioukis A."/>
            <person name="Michalopoulou V.A."/>
            <person name="Briers L."/>
            <person name="Pirintsos S."/>
            <person name="Studholme D.J."/>
            <person name="Pavlidis P."/>
            <person name="Sarris P.F."/>
        </authorList>
    </citation>
    <scope>NUCLEOTIDE SEQUENCE [LARGE SCALE GENOMIC DNA]</scope>
    <source>
        <strain evidence="3">cv. PFS-1207/04</strain>
    </source>
</reference>
<proteinExistence type="predicted"/>
<comment type="caution">
    <text evidence="2">The sequence shown here is derived from an EMBL/GenBank/DDBJ whole genome shotgun (WGS) entry which is preliminary data.</text>
</comment>
<dbReference type="SUPFAM" id="SSF50249">
    <property type="entry name" value="Nucleic acid-binding proteins"/>
    <property type="match status" value="1"/>
</dbReference>
<dbReference type="InterPro" id="IPR012340">
    <property type="entry name" value="NA-bd_OB-fold"/>
</dbReference>
<evidence type="ECO:0000313" key="2">
    <source>
        <dbReference type="EMBL" id="KAF3597685.1"/>
    </source>
</evidence>
<name>A0ABQ7EMW7_BRACR</name>
<dbReference type="Pfam" id="PF02721">
    <property type="entry name" value="DUF223"/>
    <property type="match status" value="1"/>
</dbReference>
<keyword evidence="3" id="KW-1185">Reference proteome</keyword>
<evidence type="ECO:0000259" key="1">
    <source>
        <dbReference type="Pfam" id="PF02721"/>
    </source>
</evidence>
<dbReference type="EMBL" id="QGKV02000299">
    <property type="protein sequence ID" value="KAF3597685.1"/>
    <property type="molecule type" value="Genomic_DNA"/>
</dbReference>
<sequence length="148" mass="16824">MSTFSTVSKLEPYKEICHINVQIIRLWKKFIAADRYTIELVLCDSFGDKIHASISSALVAPYEPRLKEGKHAYMIEFRRNTRVCVCDFFPRPLTGFEPVAFRDILDGLVATEYLVDVIGKIVGVSILEIVSLNGKDTEKITLELKNQL</sequence>
<dbReference type="Gene3D" id="2.40.50.140">
    <property type="entry name" value="Nucleic acid-binding proteins"/>
    <property type="match status" value="1"/>
</dbReference>
<organism evidence="2 3">
    <name type="scientific">Brassica cretica</name>
    <name type="common">Mustard</name>
    <dbReference type="NCBI Taxonomy" id="69181"/>
    <lineage>
        <taxon>Eukaryota</taxon>
        <taxon>Viridiplantae</taxon>
        <taxon>Streptophyta</taxon>
        <taxon>Embryophyta</taxon>
        <taxon>Tracheophyta</taxon>
        <taxon>Spermatophyta</taxon>
        <taxon>Magnoliopsida</taxon>
        <taxon>eudicotyledons</taxon>
        <taxon>Gunneridae</taxon>
        <taxon>Pentapetalae</taxon>
        <taxon>rosids</taxon>
        <taxon>malvids</taxon>
        <taxon>Brassicales</taxon>
        <taxon>Brassicaceae</taxon>
        <taxon>Brassiceae</taxon>
        <taxon>Brassica</taxon>
    </lineage>
</organism>
<protein>
    <recommendedName>
        <fullName evidence="1">Replication protein A 70 kDa DNA-binding subunit B/D first OB fold domain-containing protein</fullName>
    </recommendedName>
</protein>
<evidence type="ECO:0000313" key="3">
    <source>
        <dbReference type="Proteomes" id="UP000266723"/>
    </source>
</evidence>
<dbReference type="CDD" id="cd04480">
    <property type="entry name" value="RPA1_DBD_A_like"/>
    <property type="match status" value="1"/>
</dbReference>
<gene>
    <name evidence="2" type="ORF">DY000_02023692</name>
</gene>
<accession>A0ABQ7EMW7</accession>